<accession>V6IU46</accession>
<dbReference type="GO" id="GO:0016747">
    <property type="term" value="F:acyltransferase activity, transferring groups other than amino-acyl groups"/>
    <property type="evidence" value="ECO:0007669"/>
    <property type="project" value="InterPro"/>
</dbReference>
<dbReference type="eggNOG" id="COG0456">
    <property type="taxonomic scope" value="Bacteria"/>
</dbReference>
<dbReference type="InterPro" id="IPR016181">
    <property type="entry name" value="Acyl_CoA_acyltransferase"/>
</dbReference>
<evidence type="ECO:0000259" key="3">
    <source>
        <dbReference type="PROSITE" id="PS51186"/>
    </source>
</evidence>
<dbReference type="RefSeq" id="WP_023511666.1">
    <property type="nucleotide sequence ID" value="NZ_AWTC01000024.1"/>
</dbReference>
<dbReference type="InterPro" id="IPR000182">
    <property type="entry name" value="GNAT_dom"/>
</dbReference>
<dbReference type="Gene3D" id="3.40.630.30">
    <property type="match status" value="1"/>
</dbReference>
<evidence type="ECO:0000313" key="4">
    <source>
        <dbReference type="EMBL" id="EST10422.1"/>
    </source>
</evidence>
<keyword evidence="1" id="KW-0808">Transferase</keyword>
<dbReference type="EMBL" id="AWTC01000024">
    <property type="protein sequence ID" value="EST10422.1"/>
    <property type="molecule type" value="Genomic_DNA"/>
</dbReference>
<feature type="domain" description="N-acetyltransferase" evidence="3">
    <location>
        <begin position="151"/>
        <end position="302"/>
    </location>
</feature>
<dbReference type="PATRIC" id="fig|1395513.3.peg.3526"/>
<comment type="caution">
    <text evidence="4">The sequence shown here is derived from an EMBL/GenBank/DDBJ whole genome shotgun (WGS) entry which is preliminary data.</text>
</comment>
<dbReference type="AlphaFoldDB" id="V6IU46"/>
<keyword evidence="2" id="KW-0012">Acyltransferase</keyword>
<protein>
    <recommendedName>
        <fullName evidence="3">N-acetyltransferase domain-containing protein</fullName>
    </recommendedName>
</protein>
<dbReference type="Proteomes" id="UP000018296">
    <property type="component" value="Unassembled WGS sequence"/>
</dbReference>
<proteinExistence type="predicted"/>
<evidence type="ECO:0000313" key="5">
    <source>
        <dbReference type="Proteomes" id="UP000018296"/>
    </source>
</evidence>
<name>V6IU46_9BACL</name>
<dbReference type="SUPFAM" id="SSF55729">
    <property type="entry name" value="Acyl-CoA N-acyltransferases (Nat)"/>
    <property type="match status" value="1"/>
</dbReference>
<organism evidence="4 5">
    <name type="scientific">Sporolactobacillus laevolacticus DSM 442</name>
    <dbReference type="NCBI Taxonomy" id="1395513"/>
    <lineage>
        <taxon>Bacteria</taxon>
        <taxon>Bacillati</taxon>
        <taxon>Bacillota</taxon>
        <taxon>Bacilli</taxon>
        <taxon>Bacillales</taxon>
        <taxon>Sporolactobacillaceae</taxon>
        <taxon>Sporolactobacillus</taxon>
    </lineage>
</organism>
<dbReference type="PANTHER" id="PTHR43420">
    <property type="entry name" value="ACETYLTRANSFERASE"/>
    <property type="match status" value="1"/>
</dbReference>
<dbReference type="PANTHER" id="PTHR43420:SF47">
    <property type="entry name" value="N-ACETYLTRANSFERASE DOMAIN-CONTAINING PROTEIN"/>
    <property type="match status" value="1"/>
</dbReference>
<evidence type="ECO:0000256" key="1">
    <source>
        <dbReference type="ARBA" id="ARBA00022679"/>
    </source>
</evidence>
<evidence type="ECO:0000256" key="2">
    <source>
        <dbReference type="ARBA" id="ARBA00023315"/>
    </source>
</evidence>
<dbReference type="Pfam" id="PF00583">
    <property type="entry name" value="Acetyltransf_1"/>
    <property type="match status" value="1"/>
</dbReference>
<dbReference type="OrthoDB" id="9797826at2"/>
<dbReference type="STRING" id="1395513.P343_17380"/>
<dbReference type="PROSITE" id="PS51186">
    <property type="entry name" value="GNAT"/>
    <property type="match status" value="1"/>
</dbReference>
<keyword evidence="5" id="KW-1185">Reference proteome</keyword>
<sequence>MGIEKLKKERVKDFLNYCTKHRAELDDSYLYGEEFENFEPNEKNPTYILMDDAEKIIGAASLVIDDYYRSGKKARFRIFHTETGNASDYKELLQAVSKHAEGMDSVFVFIPLTNKALLNMVESLNFKLWRYSFLLVKESISEYPIELPEDYSIRPLIPGKDEAVWCEIRNECFAKLPGSETPMTEEIIRDRMTGSDYLEDGALILYHQDRAIGIVQGLDDEYDNAPIMCIGPLAIIPEYQGRGLGRTLLRASINYAKQHGYTRTILCVDGKNERAKTLYLHEGYKDVHSDVAYTFDLKQRNK</sequence>
<dbReference type="CDD" id="cd04301">
    <property type="entry name" value="NAT_SF"/>
    <property type="match status" value="1"/>
</dbReference>
<gene>
    <name evidence="4" type="ORF">P343_17380</name>
</gene>
<reference evidence="4 5" key="1">
    <citation type="journal article" date="2013" name="Genome Announc.">
        <title>Genome Sequence of Sporolactobacillus laevolacticus DSM442, an Efficient Polymer-Grade D-Lactate Producer from Agricultural Waste Cottonseed as a Nitrogen Source.</title>
        <authorList>
            <person name="Wang H."/>
            <person name="Wang L."/>
            <person name="Ju J."/>
            <person name="Yu B."/>
            <person name="Ma Y."/>
        </authorList>
    </citation>
    <scope>NUCLEOTIDE SEQUENCE [LARGE SCALE GENOMIC DNA]</scope>
    <source>
        <strain evidence="4 5">DSM 442</strain>
    </source>
</reference>
<dbReference type="InterPro" id="IPR050680">
    <property type="entry name" value="YpeA/RimI_acetyltransf"/>
</dbReference>